<dbReference type="InterPro" id="IPR044550">
    <property type="entry name" value="WzxE"/>
</dbReference>
<evidence type="ECO:0000256" key="3">
    <source>
        <dbReference type="ARBA" id="ARBA00022692"/>
    </source>
</evidence>
<keyword evidence="4 6" id="KW-1133">Transmembrane helix</keyword>
<protein>
    <submittedName>
        <fullName evidence="7">O-antigen translocase</fullName>
    </submittedName>
</protein>
<feature type="transmembrane region" description="Helical" evidence="6">
    <location>
        <begin position="267"/>
        <end position="286"/>
    </location>
</feature>
<dbReference type="PANTHER" id="PTHR30250:SF11">
    <property type="entry name" value="O-ANTIGEN TRANSPORTER-RELATED"/>
    <property type="match status" value="1"/>
</dbReference>
<name>A0ABT4KZM4_9SPHI</name>
<dbReference type="RefSeq" id="WP_269416146.1">
    <property type="nucleotide sequence ID" value="NZ_JAPWGL010000003.1"/>
</dbReference>
<proteinExistence type="predicted"/>
<keyword evidence="5 6" id="KW-0472">Membrane</keyword>
<feature type="transmembrane region" description="Helical" evidence="6">
    <location>
        <begin position="185"/>
        <end position="204"/>
    </location>
</feature>
<keyword evidence="8" id="KW-1185">Reference proteome</keyword>
<comment type="subcellular location">
    <subcellularLocation>
        <location evidence="1">Cell membrane</location>
        <topology evidence="1">Multi-pass membrane protein</topology>
    </subcellularLocation>
</comment>
<feature type="transmembrane region" description="Helical" evidence="6">
    <location>
        <begin position="307"/>
        <end position="333"/>
    </location>
</feature>
<reference evidence="7" key="1">
    <citation type="submission" date="2022-12" db="EMBL/GenBank/DDBJ databases">
        <title>Genome sequence of SJ11.</title>
        <authorList>
            <person name="Woo H."/>
        </authorList>
    </citation>
    <scope>NUCLEOTIDE SEQUENCE</scope>
    <source>
        <strain evidence="7">SJ11</strain>
    </source>
</reference>
<accession>A0ABT4KZM4</accession>
<evidence type="ECO:0000256" key="5">
    <source>
        <dbReference type="ARBA" id="ARBA00023136"/>
    </source>
</evidence>
<evidence type="ECO:0000313" key="8">
    <source>
        <dbReference type="Proteomes" id="UP001144341"/>
    </source>
</evidence>
<evidence type="ECO:0000256" key="6">
    <source>
        <dbReference type="SAM" id="Phobius"/>
    </source>
</evidence>
<dbReference type="Pfam" id="PF13440">
    <property type="entry name" value="Polysacc_synt_3"/>
    <property type="match status" value="1"/>
</dbReference>
<dbReference type="PANTHER" id="PTHR30250">
    <property type="entry name" value="PST FAMILY PREDICTED COLANIC ACID TRANSPORTER"/>
    <property type="match status" value="1"/>
</dbReference>
<comment type="caution">
    <text evidence="7">The sequence shown here is derived from an EMBL/GenBank/DDBJ whole genome shotgun (WGS) entry which is preliminary data.</text>
</comment>
<organism evidence="7 8">
    <name type="scientific">Pedobacter rhodius</name>
    <dbReference type="NCBI Taxonomy" id="3004098"/>
    <lineage>
        <taxon>Bacteria</taxon>
        <taxon>Pseudomonadati</taxon>
        <taxon>Bacteroidota</taxon>
        <taxon>Sphingobacteriia</taxon>
        <taxon>Sphingobacteriales</taxon>
        <taxon>Sphingobacteriaceae</taxon>
        <taxon>Pedobacter</taxon>
    </lineage>
</organism>
<dbReference type="EMBL" id="JAPWGL010000003">
    <property type="protein sequence ID" value="MCZ4224374.1"/>
    <property type="molecule type" value="Genomic_DNA"/>
</dbReference>
<dbReference type="InterPro" id="IPR050833">
    <property type="entry name" value="Poly_Biosynth_Transport"/>
</dbReference>
<feature type="transmembrane region" description="Helical" evidence="6">
    <location>
        <begin position="129"/>
        <end position="149"/>
    </location>
</feature>
<feature type="transmembrane region" description="Helical" evidence="6">
    <location>
        <begin position="161"/>
        <end position="179"/>
    </location>
</feature>
<feature type="transmembrane region" description="Helical" evidence="6">
    <location>
        <begin position="401"/>
        <end position="419"/>
    </location>
</feature>
<evidence type="ECO:0000313" key="7">
    <source>
        <dbReference type="EMBL" id="MCZ4224374.1"/>
    </source>
</evidence>
<keyword evidence="2" id="KW-1003">Cell membrane</keyword>
<evidence type="ECO:0000256" key="1">
    <source>
        <dbReference type="ARBA" id="ARBA00004651"/>
    </source>
</evidence>
<keyword evidence="3 6" id="KW-0812">Transmembrane</keyword>
<evidence type="ECO:0000256" key="4">
    <source>
        <dbReference type="ARBA" id="ARBA00022989"/>
    </source>
</evidence>
<feature type="transmembrane region" description="Helical" evidence="6">
    <location>
        <begin position="455"/>
        <end position="473"/>
    </location>
</feature>
<feature type="transmembrane region" description="Helical" evidence="6">
    <location>
        <begin position="378"/>
        <end position="395"/>
    </location>
</feature>
<feature type="transmembrane region" description="Helical" evidence="6">
    <location>
        <begin position="225"/>
        <end position="247"/>
    </location>
</feature>
<dbReference type="CDD" id="cd13125">
    <property type="entry name" value="MATE_like_10"/>
    <property type="match status" value="1"/>
</dbReference>
<feature type="transmembrane region" description="Helical" evidence="6">
    <location>
        <begin position="96"/>
        <end position="117"/>
    </location>
</feature>
<gene>
    <name evidence="7" type="ORF">O0931_13745</name>
</gene>
<dbReference type="Proteomes" id="UP001144341">
    <property type="component" value="Unassembled WGS sequence"/>
</dbReference>
<feature type="transmembrane region" description="Helical" evidence="6">
    <location>
        <begin position="345"/>
        <end position="366"/>
    </location>
</feature>
<evidence type="ECO:0000256" key="2">
    <source>
        <dbReference type="ARBA" id="ARBA00022475"/>
    </source>
</evidence>
<sequence length="495" mass="55063">MMDKEDSYKQIAKSTGVVGGTQILNILIGIVRMKVLAILLGPSGVGIAGIFQTIVDLVKDATGFGINFSGVKKIAEVSESRDPKKISRNIKVLRRWALGTGLFGTFIIIGFSQYFSIFSFGNSDYTRSIIFLSIIVFTSTISASQIALLQGLRKISEMAKANLFGTIAGTVVSLPLYWWFGNKGIVPGMVLTSICAMCVSWIFSRKIKIQHVDLTISQSFKDGLGMAKLGFFIVVNGFVATLSMYIIRKIIISHLSLTSVGFFQAVWTISTVYINVLLHAMLADYFPRLTMLQNDNQASNKLINQQLEVTLLIGTPMLIGMIVMAPIGLNILYSASFDVAVPILRWQMAGSFFTLLSWPLGVLYLSKNEGWYCVISESLRQLFYISFVYFAWKYFGFNSLGIGFLLAGVVNVIFVYFSLKKISGFKFSLINIKFIIIFGTAVISILSLCLLFNGWLTYLFSFGVVLLFTIFCFKKLDQLIGIKQIIVNKFSLKNN</sequence>
<feature type="transmembrane region" description="Helical" evidence="6">
    <location>
        <begin position="431"/>
        <end position="449"/>
    </location>
</feature>